<dbReference type="InterPro" id="IPR038763">
    <property type="entry name" value="DHH_sf"/>
</dbReference>
<dbReference type="RefSeq" id="WP_059039766.1">
    <property type="nucleotide sequence ID" value="NZ_JAADZU010000050.1"/>
</dbReference>
<dbReference type="Pfam" id="PF01368">
    <property type="entry name" value="DHH"/>
    <property type="match status" value="1"/>
</dbReference>
<proteinExistence type="predicted"/>
<keyword evidence="4" id="KW-1185">Reference proteome</keyword>
<sequence>MTAGSSSDVAALLRRAADDAGAVTILCHMRPDADTIGSGLALGLALDGLGVDVEVAFPGPEELPAALRELPGSKLLVGPAHLVGQPVAVSVDAASVARLGALDAHFGAAEHSVVIDHHASNPGFGDIDFIDPAADCTAELVLRVLDDMGVELDVDIATCLYAGLTTDTGSFRWARPESLRVAARLLDVGVDGRGWSRRLFDTHPFSWFGMVSQVLGAAQLDRTACGGEGLVYAVVDATALADLSWEESESIVDIVRTAAEAEVAAVFKQVGAERWTVSLRSKNTVDLVPIARAHGGGGHRHASGYSDAGPIDEVIARLRDSL</sequence>
<dbReference type="SUPFAM" id="SSF64182">
    <property type="entry name" value="DHH phosphoesterases"/>
    <property type="match status" value="1"/>
</dbReference>
<dbReference type="PANTHER" id="PTHR47618:SF1">
    <property type="entry name" value="BIFUNCTIONAL OLIGORIBONUCLEASE AND PAP PHOSPHATASE NRNA"/>
    <property type="match status" value="1"/>
</dbReference>
<comment type="caution">
    <text evidence="3">The sequence shown here is derived from an EMBL/GenBank/DDBJ whole genome shotgun (WGS) entry which is preliminary data.</text>
</comment>
<dbReference type="AlphaFoldDB" id="A0A7K3LRQ5"/>
<dbReference type="Proteomes" id="UP000466307">
    <property type="component" value="Unassembled WGS sequence"/>
</dbReference>
<gene>
    <name evidence="3" type="ORF">GYA93_15145</name>
</gene>
<dbReference type="Gene3D" id="3.90.1640.10">
    <property type="entry name" value="inorganic pyrophosphatase (n-terminal core)"/>
    <property type="match status" value="1"/>
</dbReference>
<accession>A0A7K3LRQ5</accession>
<feature type="domain" description="DDH" evidence="1">
    <location>
        <begin position="23"/>
        <end position="163"/>
    </location>
</feature>
<dbReference type="InterPro" id="IPR001667">
    <property type="entry name" value="DDH_dom"/>
</dbReference>
<evidence type="ECO:0000313" key="3">
    <source>
        <dbReference type="EMBL" id="NDK90908.1"/>
    </source>
</evidence>
<reference evidence="3 4" key="1">
    <citation type="submission" date="2020-01" db="EMBL/GenBank/DDBJ databases">
        <title>Investigation of new actinobacteria for the biodesulphurisation of diesel fuel.</title>
        <authorList>
            <person name="Athi Narayanan S.M."/>
        </authorList>
    </citation>
    <scope>NUCLEOTIDE SEQUENCE [LARGE SCALE GENOMIC DNA]</scope>
    <source>
        <strain evidence="3 4">213E</strain>
    </source>
</reference>
<evidence type="ECO:0000259" key="2">
    <source>
        <dbReference type="Pfam" id="PF02272"/>
    </source>
</evidence>
<name>A0A7K3LRQ5_9ACTN</name>
<feature type="domain" description="DHHA1" evidence="2">
    <location>
        <begin position="240"/>
        <end position="315"/>
    </location>
</feature>
<dbReference type="Gene3D" id="3.10.310.30">
    <property type="match status" value="1"/>
</dbReference>
<dbReference type="GO" id="GO:0003676">
    <property type="term" value="F:nucleic acid binding"/>
    <property type="evidence" value="ECO:0007669"/>
    <property type="project" value="InterPro"/>
</dbReference>
<dbReference type="InterPro" id="IPR003156">
    <property type="entry name" value="DHHA1_dom"/>
</dbReference>
<dbReference type="Pfam" id="PF02272">
    <property type="entry name" value="DHHA1"/>
    <property type="match status" value="1"/>
</dbReference>
<dbReference type="EMBL" id="JAADZU010000050">
    <property type="protein sequence ID" value="NDK90908.1"/>
    <property type="molecule type" value="Genomic_DNA"/>
</dbReference>
<dbReference type="InterPro" id="IPR051319">
    <property type="entry name" value="Oligoribo/pAp-PDE_c-di-AMP_PDE"/>
</dbReference>
<protein>
    <submittedName>
        <fullName evidence="3">Bifunctional oligoribonuclease/PAP phosphatase NrnA</fullName>
    </submittedName>
</protein>
<evidence type="ECO:0000259" key="1">
    <source>
        <dbReference type="Pfam" id="PF01368"/>
    </source>
</evidence>
<dbReference type="PANTHER" id="PTHR47618">
    <property type="entry name" value="BIFUNCTIONAL OLIGORIBONUCLEASE AND PAP PHOSPHATASE NRNA"/>
    <property type="match status" value="1"/>
</dbReference>
<evidence type="ECO:0000313" key="4">
    <source>
        <dbReference type="Proteomes" id="UP000466307"/>
    </source>
</evidence>
<organism evidence="3 4">
    <name type="scientific">Gordonia desulfuricans</name>
    <dbReference type="NCBI Taxonomy" id="89051"/>
    <lineage>
        <taxon>Bacteria</taxon>
        <taxon>Bacillati</taxon>
        <taxon>Actinomycetota</taxon>
        <taxon>Actinomycetes</taxon>
        <taxon>Mycobacteriales</taxon>
        <taxon>Gordoniaceae</taxon>
        <taxon>Gordonia</taxon>
    </lineage>
</organism>